<accession>A0AA87YYG7</accession>
<gene>
    <name evidence="1" type="ORF">TIFTF001_051104</name>
    <name evidence="2" type="ORF">TIFTF001_051122</name>
</gene>
<dbReference type="EMBL" id="BTGU01009129">
    <property type="protein sequence ID" value="GMN21425.1"/>
    <property type="molecule type" value="Genomic_DNA"/>
</dbReference>
<evidence type="ECO:0000313" key="3">
    <source>
        <dbReference type="Proteomes" id="UP001187192"/>
    </source>
</evidence>
<protein>
    <submittedName>
        <fullName evidence="2">Uncharacterized protein</fullName>
    </submittedName>
</protein>
<dbReference type="Proteomes" id="UP001187192">
    <property type="component" value="Unassembled WGS sequence"/>
</dbReference>
<name>A0AA87YYG7_FICCA</name>
<evidence type="ECO:0000313" key="1">
    <source>
        <dbReference type="EMBL" id="GMN21324.1"/>
    </source>
</evidence>
<proteinExistence type="predicted"/>
<dbReference type="EMBL" id="BTGU01009119">
    <property type="protein sequence ID" value="GMN21324.1"/>
    <property type="molecule type" value="Genomic_DNA"/>
</dbReference>
<evidence type="ECO:0000313" key="2">
    <source>
        <dbReference type="EMBL" id="GMN21425.1"/>
    </source>
</evidence>
<sequence>MRRHVRELVVALKTKPLLCASPPPISLSSSNSLSFLRRPPSSCATMINENNNIKNDNSQELETIFKQKKLVRSRVRKALKAMEPSLRSHEGNPIISSY</sequence>
<comment type="caution">
    <text evidence="2">The sequence shown here is derived from an EMBL/GenBank/DDBJ whole genome shotgun (WGS) entry which is preliminary data.</text>
</comment>
<keyword evidence="3" id="KW-1185">Reference proteome</keyword>
<dbReference type="AlphaFoldDB" id="A0AA87YYG7"/>
<reference evidence="2" key="1">
    <citation type="submission" date="2023-07" db="EMBL/GenBank/DDBJ databases">
        <title>draft genome sequence of fig (Ficus carica).</title>
        <authorList>
            <person name="Takahashi T."/>
            <person name="Nishimura K."/>
        </authorList>
    </citation>
    <scope>NUCLEOTIDE SEQUENCE</scope>
</reference>
<organism evidence="2 3">
    <name type="scientific">Ficus carica</name>
    <name type="common">Common fig</name>
    <dbReference type="NCBI Taxonomy" id="3494"/>
    <lineage>
        <taxon>Eukaryota</taxon>
        <taxon>Viridiplantae</taxon>
        <taxon>Streptophyta</taxon>
        <taxon>Embryophyta</taxon>
        <taxon>Tracheophyta</taxon>
        <taxon>Spermatophyta</taxon>
        <taxon>Magnoliopsida</taxon>
        <taxon>eudicotyledons</taxon>
        <taxon>Gunneridae</taxon>
        <taxon>Pentapetalae</taxon>
        <taxon>rosids</taxon>
        <taxon>fabids</taxon>
        <taxon>Rosales</taxon>
        <taxon>Moraceae</taxon>
        <taxon>Ficeae</taxon>
        <taxon>Ficus</taxon>
    </lineage>
</organism>